<dbReference type="Pfam" id="PF01314">
    <property type="entry name" value="AFOR_C"/>
    <property type="match status" value="1"/>
</dbReference>
<feature type="non-terminal residue" evidence="2">
    <location>
        <position position="260"/>
    </location>
</feature>
<dbReference type="Gene3D" id="1.10.569.10">
    <property type="entry name" value="Aldehyde Ferredoxin Oxidoreductase Protein, subunit A, domain 2"/>
    <property type="match status" value="1"/>
</dbReference>
<reference evidence="2" key="1">
    <citation type="journal article" date="2014" name="Front. Microbiol.">
        <title>High frequency of phylogenetically diverse reductive dehalogenase-homologous genes in deep subseafloor sedimentary metagenomes.</title>
        <authorList>
            <person name="Kawai M."/>
            <person name="Futagami T."/>
            <person name="Toyoda A."/>
            <person name="Takaki Y."/>
            <person name="Nishi S."/>
            <person name="Hori S."/>
            <person name="Arai W."/>
            <person name="Tsubouchi T."/>
            <person name="Morono Y."/>
            <person name="Uchiyama I."/>
            <person name="Ito T."/>
            <person name="Fujiyama A."/>
            <person name="Inagaki F."/>
            <person name="Takami H."/>
        </authorList>
    </citation>
    <scope>NUCLEOTIDE SEQUENCE</scope>
    <source>
        <strain evidence="2">Expedition CK06-06</strain>
    </source>
</reference>
<comment type="caution">
    <text evidence="2">The sequence shown here is derived from an EMBL/GenBank/DDBJ whole genome shotgun (WGS) entry which is preliminary data.</text>
</comment>
<sequence>EGTMAFGSNCGIDDYDMILYVCDLCNKYGIDQISLGIAISFLMECYENGFITKKDCDGLELRWGNKEAVVALTHKTAKREGIGDLLAEGVKRASQKLGKKTERFAMHVKGQEISGQDGRTHRSVALTHAVGARGADHLRSLVTVDQLGYKEAARKRYKDLFKGKPKKQQEVILNELCNPYLENYKAYAVKITEDVFAIRDALVVCWYTCGWPPIFWIDDFAKIMPLATGEEAFGSIEELMKIGERQVNVKRAFNIREGLT</sequence>
<name>X0XN39_9ZZZZ</name>
<dbReference type="PANTHER" id="PTHR30038">
    <property type="entry name" value="ALDEHYDE FERREDOXIN OXIDOREDUCTASE"/>
    <property type="match status" value="1"/>
</dbReference>
<dbReference type="InterPro" id="IPR013984">
    <property type="entry name" value="Ald_Fedxn_OxRdtase_dom2"/>
</dbReference>
<dbReference type="EMBL" id="BARS01033497">
    <property type="protein sequence ID" value="GAG26381.1"/>
    <property type="molecule type" value="Genomic_DNA"/>
</dbReference>
<dbReference type="GO" id="GO:0051536">
    <property type="term" value="F:iron-sulfur cluster binding"/>
    <property type="evidence" value="ECO:0007669"/>
    <property type="project" value="InterPro"/>
</dbReference>
<dbReference type="GO" id="GO:0016625">
    <property type="term" value="F:oxidoreductase activity, acting on the aldehyde or oxo group of donors, iron-sulfur protein as acceptor"/>
    <property type="evidence" value="ECO:0007669"/>
    <property type="project" value="InterPro"/>
</dbReference>
<dbReference type="GO" id="GO:0009055">
    <property type="term" value="F:electron transfer activity"/>
    <property type="evidence" value="ECO:0007669"/>
    <property type="project" value="InterPro"/>
</dbReference>
<dbReference type="InterPro" id="IPR001203">
    <property type="entry name" value="OxRdtase_Ald_Fedxn_C"/>
</dbReference>
<dbReference type="PANTHER" id="PTHR30038:SF0">
    <property type="entry name" value="TUNGSTEN-CONTAINING ALDEHYDE FERREDOXIN OXIDOREDUCTASE"/>
    <property type="match status" value="1"/>
</dbReference>
<protein>
    <recommendedName>
        <fullName evidence="1">Aldehyde ferredoxin oxidoreductase C-terminal domain-containing protein</fullName>
    </recommendedName>
</protein>
<gene>
    <name evidence="2" type="ORF">S01H1_51864</name>
</gene>
<evidence type="ECO:0000259" key="1">
    <source>
        <dbReference type="Pfam" id="PF01314"/>
    </source>
</evidence>
<feature type="domain" description="Aldehyde ferredoxin oxidoreductase C-terminal" evidence="1">
    <location>
        <begin position="1"/>
        <end position="260"/>
    </location>
</feature>
<dbReference type="InterPro" id="IPR051919">
    <property type="entry name" value="W-dependent_AOR"/>
</dbReference>
<organism evidence="2">
    <name type="scientific">marine sediment metagenome</name>
    <dbReference type="NCBI Taxonomy" id="412755"/>
    <lineage>
        <taxon>unclassified sequences</taxon>
        <taxon>metagenomes</taxon>
        <taxon>ecological metagenomes</taxon>
    </lineage>
</organism>
<dbReference type="SUPFAM" id="SSF48310">
    <property type="entry name" value="Aldehyde ferredoxin oxidoreductase, C-terminal domains"/>
    <property type="match status" value="1"/>
</dbReference>
<accession>X0XN39</accession>
<proteinExistence type="predicted"/>
<dbReference type="AlphaFoldDB" id="X0XN39"/>
<evidence type="ECO:0000313" key="2">
    <source>
        <dbReference type="EMBL" id="GAG26381.1"/>
    </source>
</evidence>
<feature type="non-terminal residue" evidence="2">
    <location>
        <position position="1"/>
    </location>
</feature>
<dbReference type="InterPro" id="IPR036021">
    <property type="entry name" value="Tungsten_al_ferr_oxy-like_C"/>
</dbReference>